<reference evidence="4 5" key="1">
    <citation type="submission" date="2024-01" db="EMBL/GenBank/DDBJ databases">
        <title>A draft genome for the cacao thread blight pathogen Marasmiellus scandens.</title>
        <authorList>
            <person name="Baruah I.K."/>
            <person name="Leung J."/>
            <person name="Bukari Y."/>
            <person name="Amoako-Attah I."/>
            <person name="Meinhardt L.W."/>
            <person name="Bailey B.A."/>
            <person name="Cohen S.P."/>
        </authorList>
    </citation>
    <scope>NUCLEOTIDE SEQUENCE [LARGE SCALE GENOMIC DNA]</scope>
    <source>
        <strain evidence="4 5">GH-19</strain>
    </source>
</reference>
<dbReference type="Pfam" id="PF11807">
    <property type="entry name" value="UstYa"/>
    <property type="match status" value="1"/>
</dbReference>
<dbReference type="EMBL" id="JBANRG010000101">
    <property type="protein sequence ID" value="KAK7435907.1"/>
    <property type="molecule type" value="Genomic_DNA"/>
</dbReference>
<gene>
    <name evidence="4" type="ORF">VKT23_019438</name>
</gene>
<accession>A0ABR1IPS9</accession>
<dbReference type="Proteomes" id="UP001498398">
    <property type="component" value="Unassembled WGS sequence"/>
</dbReference>
<evidence type="ECO:0000313" key="4">
    <source>
        <dbReference type="EMBL" id="KAK7435907.1"/>
    </source>
</evidence>
<organism evidence="4 5">
    <name type="scientific">Marasmiellus scandens</name>
    <dbReference type="NCBI Taxonomy" id="2682957"/>
    <lineage>
        <taxon>Eukaryota</taxon>
        <taxon>Fungi</taxon>
        <taxon>Dikarya</taxon>
        <taxon>Basidiomycota</taxon>
        <taxon>Agaricomycotina</taxon>
        <taxon>Agaricomycetes</taxon>
        <taxon>Agaricomycetidae</taxon>
        <taxon>Agaricales</taxon>
        <taxon>Marasmiineae</taxon>
        <taxon>Omphalotaceae</taxon>
        <taxon>Marasmiellus</taxon>
    </lineage>
</organism>
<dbReference type="PANTHER" id="PTHR33365:SF11">
    <property type="entry name" value="TAT PATHWAY SIGNAL SEQUENCE"/>
    <property type="match status" value="1"/>
</dbReference>
<comment type="similarity">
    <text evidence="3">Belongs to the ustYa family.</text>
</comment>
<evidence type="ECO:0000256" key="1">
    <source>
        <dbReference type="ARBA" id="ARBA00004685"/>
    </source>
</evidence>
<comment type="pathway">
    <text evidence="1">Mycotoxin biosynthesis.</text>
</comment>
<sequence length="239" mass="28221">MFSQKLVTAVLLIFAALSSVLLSHTLYVSLKERNTISSDSFRFLAARSLDMSKYTIKGEDFPRFLPSKLPSPVLMKIEESVHYLPPYPEAETEWIYNSPLGTGSYRFETDSGHRLFFVMLFHQFHCLRRISNAFNSAPIEDKEWWHLEHCFHLLRQTTLCEADMTLEEGDFTKRNFTEQPFGAVHVCRDWDFLYDETGYNYLHWRRYMRNNNLTAPEFLSSRECKMTLDDLPTFEHDIM</sequence>
<dbReference type="PANTHER" id="PTHR33365">
    <property type="entry name" value="YALI0B05434P"/>
    <property type="match status" value="1"/>
</dbReference>
<keyword evidence="2" id="KW-0560">Oxidoreductase</keyword>
<comment type="caution">
    <text evidence="4">The sequence shown here is derived from an EMBL/GenBank/DDBJ whole genome shotgun (WGS) entry which is preliminary data.</text>
</comment>
<evidence type="ECO:0000256" key="3">
    <source>
        <dbReference type="ARBA" id="ARBA00035112"/>
    </source>
</evidence>
<keyword evidence="5" id="KW-1185">Reference proteome</keyword>
<name>A0ABR1IPS9_9AGAR</name>
<evidence type="ECO:0000256" key="2">
    <source>
        <dbReference type="ARBA" id="ARBA00023002"/>
    </source>
</evidence>
<dbReference type="InterPro" id="IPR021765">
    <property type="entry name" value="UstYa-like"/>
</dbReference>
<protein>
    <submittedName>
        <fullName evidence="4">Uncharacterized protein</fullName>
    </submittedName>
</protein>
<evidence type="ECO:0000313" key="5">
    <source>
        <dbReference type="Proteomes" id="UP001498398"/>
    </source>
</evidence>
<proteinExistence type="inferred from homology"/>